<dbReference type="EMBL" id="CP012036">
    <property type="protein sequence ID" value="ALF52146.1"/>
    <property type="molecule type" value="Genomic_DNA"/>
</dbReference>
<dbReference type="AlphaFoldDB" id="A0A0M4SUR8"/>
<dbReference type="KEGG" id="npz:ACX27_03640"/>
<dbReference type="PATRIC" id="fig|224013.5.peg.879"/>
<accession>A0A0M4SUR8</accession>
<evidence type="ECO:0000256" key="1">
    <source>
        <dbReference type="SAM" id="Coils"/>
    </source>
</evidence>
<reference evidence="3" key="1">
    <citation type="submission" date="2015-07" db="EMBL/GenBank/DDBJ databases">
        <title>Genome Of Nitrogen-Fixing Cyanobacterium Nostoc piscinale CENA21 From Solimoes/Amazon River Floodplain Sediments And Comparative Genomics To Uncover Biosynthetic Natural Products Potential.</title>
        <authorList>
            <person name="Leao T.F."/>
            <person name="Leao P.N."/>
            <person name="Guimaraes P.I."/>
            <person name="de Melo A.G.C."/>
            <person name="Ramos R.T.J."/>
            <person name="Silva A."/>
            <person name="Fiore M.F."/>
            <person name="Schneider M.P.C."/>
        </authorList>
    </citation>
    <scope>NUCLEOTIDE SEQUENCE [LARGE SCALE GENOMIC DNA]</scope>
    <source>
        <strain evidence="3">CENA21</strain>
    </source>
</reference>
<evidence type="ECO:0000313" key="3">
    <source>
        <dbReference type="Proteomes" id="UP000062645"/>
    </source>
</evidence>
<feature type="coiled-coil region" evidence="1">
    <location>
        <begin position="90"/>
        <end position="124"/>
    </location>
</feature>
<dbReference type="RefSeq" id="WP_062288567.1">
    <property type="nucleotide sequence ID" value="NZ_CP012036.1"/>
</dbReference>
<keyword evidence="1" id="KW-0175">Coiled coil</keyword>
<organism evidence="2 3">
    <name type="scientific">Nostoc piscinale CENA21</name>
    <dbReference type="NCBI Taxonomy" id="224013"/>
    <lineage>
        <taxon>Bacteria</taxon>
        <taxon>Bacillati</taxon>
        <taxon>Cyanobacteriota</taxon>
        <taxon>Cyanophyceae</taxon>
        <taxon>Nostocales</taxon>
        <taxon>Nostocaceae</taxon>
        <taxon>Nostoc</taxon>
    </lineage>
</organism>
<sequence length="131" mass="15374">MKLQELKAKVYELAGVNTTKQLKAKYGEIKTLDMRLKASWEKTLIIVQKQHSEFEDWLENPPEEYKEIFSQIAETSQKYDQKSAETKQLVREVLSIANNLEDIAEEFQKEADQITQEIEINREISKKARLN</sequence>
<proteinExistence type="predicted"/>
<protein>
    <submittedName>
        <fullName evidence="2">Uncharacterized protein</fullName>
    </submittedName>
</protein>
<gene>
    <name evidence="2" type="ORF">ACX27_03640</name>
</gene>
<evidence type="ECO:0000313" key="2">
    <source>
        <dbReference type="EMBL" id="ALF52146.1"/>
    </source>
</evidence>
<dbReference type="Proteomes" id="UP000062645">
    <property type="component" value="Chromosome"/>
</dbReference>
<reference evidence="2 3" key="2">
    <citation type="journal article" date="2016" name="Genome Announc.">
        <title>Draft Genome Sequence of the N2-Fixing Cyanobacterium Nostoc piscinale CENA21, Isolated from the Brazilian Amazon Floodplain.</title>
        <authorList>
            <person name="Leao T."/>
            <person name="Guimaraes P.I."/>
            <person name="de Melo A.G."/>
            <person name="Ramos R.T."/>
            <person name="Leao P.N."/>
            <person name="Silva A."/>
            <person name="Fiore M.F."/>
            <person name="Schneider M.P."/>
        </authorList>
    </citation>
    <scope>NUCLEOTIDE SEQUENCE [LARGE SCALE GENOMIC DNA]</scope>
    <source>
        <strain evidence="2 3">CENA21</strain>
    </source>
</reference>
<name>A0A0M4SUR8_9NOSO</name>
<dbReference type="OrthoDB" id="424860at2"/>
<keyword evidence="3" id="KW-1185">Reference proteome</keyword>